<keyword evidence="2" id="KW-1185">Reference proteome</keyword>
<dbReference type="EMBL" id="SJPN01000001">
    <property type="protein sequence ID" value="TWU08407.1"/>
    <property type="molecule type" value="Genomic_DNA"/>
</dbReference>
<organism evidence="1 2">
    <name type="scientific">Stieleria varia</name>
    <dbReference type="NCBI Taxonomy" id="2528005"/>
    <lineage>
        <taxon>Bacteria</taxon>
        <taxon>Pseudomonadati</taxon>
        <taxon>Planctomycetota</taxon>
        <taxon>Planctomycetia</taxon>
        <taxon>Pirellulales</taxon>
        <taxon>Pirellulaceae</taxon>
        <taxon>Stieleria</taxon>
    </lineage>
</organism>
<gene>
    <name evidence="1" type="ORF">Pla52n_09900</name>
</gene>
<dbReference type="Proteomes" id="UP000320176">
    <property type="component" value="Unassembled WGS sequence"/>
</dbReference>
<proteinExistence type="predicted"/>
<reference evidence="1 2" key="1">
    <citation type="submission" date="2019-02" db="EMBL/GenBank/DDBJ databases">
        <title>Deep-cultivation of Planctomycetes and their phenomic and genomic characterization uncovers novel biology.</title>
        <authorList>
            <person name="Wiegand S."/>
            <person name="Jogler M."/>
            <person name="Boedeker C."/>
            <person name="Pinto D."/>
            <person name="Vollmers J."/>
            <person name="Rivas-Marin E."/>
            <person name="Kohn T."/>
            <person name="Peeters S.H."/>
            <person name="Heuer A."/>
            <person name="Rast P."/>
            <person name="Oberbeckmann S."/>
            <person name="Bunk B."/>
            <person name="Jeske O."/>
            <person name="Meyerdierks A."/>
            <person name="Storesund J.E."/>
            <person name="Kallscheuer N."/>
            <person name="Luecker S."/>
            <person name="Lage O.M."/>
            <person name="Pohl T."/>
            <person name="Merkel B.J."/>
            <person name="Hornburger P."/>
            <person name="Mueller R.-W."/>
            <person name="Bruemmer F."/>
            <person name="Labrenz M."/>
            <person name="Spormann A.M."/>
            <person name="Op Den Camp H."/>
            <person name="Overmann J."/>
            <person name="Amann R."/>
            <person name="Jetten M.S.M."/>
            <person name="Mascher T."/>
            <person name="Medema M.H."/>
            <person name="Devos D.P."/>
            <person name="Kaster A.-K."/>
            <person name="Ovreas L."/>
            <person name="Rohde M."/>
            <person name="Galperin M.Y."/>
            <person name="Jogler C."/>
        </authorList>
    </citation>
    <scope>NUCLEOTIDE SEQUENCE [LARGE SCALE GENOMIC DNA]</scope>
    <source>
        <strain evidence="1 2">Pla52n</strain>
    </source>
</reference>
<accession>A0A5C6B9L1</accession>
<dbReference type="AlphaFoldDB" id="A0A5C6B9L1"/>
<comment type="caution">
    <text evidence="1">The sequence shown here is derived from an EMBL/GenBank/DDBJ whole genome shotgun (WGS) entry which is preliminary data.</text>
</comment>
<sequence>MLKKQTLKIEFLEGPLDGLELYDHDEGLPRYAFSRTAKEAGPAKPTFFLGLIRMLLRQETIRCDVVALYELQSGCRGNIYRYVRSMLESDAPLRGSVELIPCTPNWTETDQ</sequence>
<protein>
    <submittedName>
        <fullName evidence="1">Uncharacterized protein</fullName>
    </submittedName>
</protein>
<dbReference type="RefSeq" id="WP_146518454.1">
    <property type="nucleotide sequence ID" value="NZ_CP151726.1"/>
</dbReference>
<evidence type="ECO:0000313" key="1">
    <source>
        <dbReference type="EMBL" id="TWU08407.1"/>
    </source>
</evidence>
<evidence type="ECO:0000313" key="2">
    <source>
        <dbReference type="Proteomes" id="UP000320176"/>
    </source>
</evidence>
<dbReference type="OrthoDB" id="276503at2"/>
<name>A0A5C6B9L1_9BACT</name>